<dbReference type="PANTHER" id="PTHR31175">
    <property type="entry name" value="AUXIN-RESPONSIVE FAMILY PROTEIN"/>
    <property type="match status" value="1"/>
</dbReference>
<dbReference type="GO" id="GO:0009733">
    <property type="term" value="P:response to auxin"/>
    <property type="evidence" value="ECO:0007669"/>
    <property type="project" value="InterPro"/>
</dbReference>
<dbReference type="EMBL" id="BAABME010009173">
    <property type="protein sequence ID" value="GAA0174679.1"/>
    <property type="molecule type" value="Genomic_DNA"/>
</dbReference>
<comment type="similarity">
    <text evidence="1">Belongs to the ARG7 family.</text>
</comment>
<gene>
    <name evidence="2" type="ORF">LIER_28015</name>
</gene>
<reference evidence="2 3" key="1">
    <citation type="submission" date="2024-01" db="EMBL/GenBank/DDBJ databases">
        <title>The complete chloroplast genome sequence of Lithospermum erythrorhizon: insights into the phylogenetic relationship among Boraginaceae species and the maternal lineages of purple gromwells.</title>
        <authorList>
            <person name="Okada T."/>
            <person name="Watanabe K."/>
        </authorList>
    </citation>
    <scope>NUCLEOTIDE SEQUENCE [LARGE SCALE GENOMIC DNA]</scope>
</reference>
<protein>
    <submittedName>
        <fullName evidence="2">Uncharacterized protein</fullName>
    </submittedName>
</protein>
<dbReference type="InterPro" id="IPR003676">
    <property type="entry name" value="SAUR_fam"/>
</dbReference>
<accession>A0AAV3RE61</accession>
<dbReference type="AlphaFoldDB" id="A0AAV3RE61"/>
<evidence type="ECO:0000256" key="1">
    <source>
        <dbReference type="ARBA" id="ARBA00006974"/>
    </source>
</evidence>
<dbReference type="PANTHER" id="PTHR31175:SF82">
    <property type="entry name" value="AUXIN-RESPONSIVE PROTEIN SAUR65"/>
    <property type="match status" value="1"/>
</dbReference>
<organism evidence="2 3">
    <name type="scientific">Lithospermum erythrorhizon</name>
    <name type="common">Purple gromwell</name>
    <name type="synonym">Lithospermum officinale var. erythrorhizon</name>
    <dbReference type="NCBI Taxonomy" id="34254"/>
    <lineage>
        <taxon>Eukaryota</taxon>
        <taxon>Viridiplantae</taxon>
        <taxon>Streptophyta</taxon>
        <taxon>Embryophyta</taxon>
        <taxon>Tracheophyta</taxon>
        <taxon>Spermatophyta</taxon>
        <taxon>Magnoliopsida</taxon>
        <taxon>eudicotyledons</taxon>
        <taxon>Gunneridae</taxon>
        <taxon>Pentapetalae</taxon>
        <taxon>asterids</taxon>
        <taxon>lamiids</taxon>
        <taxon>Boraginales</taxon>
        <taxon>Boraginaceae</taxon>
        <taxon>Boraginoideae</taxon>
        <taxon>Lithospermeae</taxon>
        <taxon>Lithospermum</taxon>
    </lineage>
</organism>
<dbReference type="Proteomes" id="UP001454036">
    <property type="component" value="Unassembled WGS sequence"/>
</dbReference>
<dbReference type="Pfam" id="PF02519">
    <property type="entry name" value="Auxin_inducible"/>
    <property type="match status" value="1"/>
</dbReference>
<keyword evidence="3" id="KW-1185">Reference proteome</keyword>
<name>A0AAV3RE61_LITER</name>
<comment type="caution">
    <text evidence="2">The sequence shown here is derived from an EMBL/GenBank/DDBJ whole genome shotgun (WGS) entry which is preliminary data.</text>
</comment>
<evidence type="ECO:0000313" key="3">
    <source>
        <dbReference type="Proteomes" id="UP001454036"/>
    </source>
</evidence>
<proteinExistence type="inferred from homology"/>
<sequence length="149" mass="16905">MVSTKKLIKMAKKWQRIAALNRKRIPFPNNNKDESTSEHSSMYSVAKKGHFIAYTADGKRYSIPIAYLQSAIFRELFKMSEEEYGISNEGPIALPCDSVFMDYLISLTSRKTSMEIEQALLLSIVSNRCSSSCSMYQQEICQHVVPCSS</sequence>
<evidence type="ECO:0000313" key="2">
    <source>
        <dbReference type="EMBL" id="GAA0174679.1"/>
    </source>
</evidence>